<accession>A0A2T4USB8</accession>
<reference evidence="2 3" key="1">
    <citation type="submission" date="2018-03" db="EMBL/GenBank/DDBJ databases">
        <title>Bacteriophage NCPPB3778 and a type I-E CRISPR drive the evolution of the US Biological Select Agent, Rathayibacter toxicus.</title>
        <authorList>
            <person name="Davis E.W.II."/>
            <person name="Tabima J.F."/>
            <person name="Weisberg A.J."/>
            <person name="Dantas Lopes L."/>
            <person name="Wiseman M.S."/>
            <person name="Wiseman M.S."/>
            <person name="Pupko T."/>
            <person name="Belcher M.S."/>
            <person name="Sechler A.J."/>
            <person name="Tancos M.A."/>
            <person name="Schroeder B.K."/>
            <person name="Murray T.D."/>
            <person name="Luster D.G."/>
            <person name="Schneider W.L."/>
            <person name="Rogers E."/>
            <person name="Andreote F.D."/>
            <person name="Grunwald N.J."/>
            <person name="Putnam M.L."/>
            <person name="Chang J.H."/>
        </authorList>
    </citation>
    <scope>NUCLEOTIDE SEQUENCE [LARGE SCALE GENOMIC DNA]</scope>
    <source>
        <strain evidence="2 3">DSM 15933</strain>
    </source>
</reference>
<keyword evidence="3" id="KW-1185">Reference proteome</keyword>
<feature type="transmembrane region" description="Helical" evidence="1">
    <location>
        <begin position="60"/>
        <end position="80"/>
    </location>
</feature>
<dbReference type="Proteomes" id="UP000241085">
    <property type="component" value="Unassembled WGS sequence"/>
</dbReference>
<organism evidence="2 3">
    <name type="scientific">Rathayibacter caricis DSM 15933</name>
    <dbReference type="NCBI Taxonomy" id="1328867"/>
    <lineage>
        <taxon>Bacteria</taxon>
        <taxon>Bacillati</taxon>
        <taxon>Actinomycetota</taxon>
        <taxon>Actinomycetes</taxon>
        <taxon>Micrococcales</taxon>
        <taxon>Microbacteriaceae</taxon>
        <taxon>Rathayibacter</taxon>
    </lineage>
</organism>
<dbReference type="EMBL" id="PZPL01000001">
    <property type="protein sequence ID" value="PTL72429.1"/>
    <property type="molecule type" value="Genomic_DNA"/>
</dbReference>
<name>A0A2T4USB8_9MICO</name>
<proteinExistence type="predicted"/>
<sequence length="83" mass="8996">MGRVSAVRLLRLGVPFESLPPRSTAGQAEVMAFQPDPTGFFGKAAQRRPMRGPRRDRWMWWRLGTGVAVVAGGVVALLAFTAG</sequence>
<keyword evidence="1" id="KW-1133">Transmembrane helix</keyword>
<evidence type="ECO:0000313" key="3">
    <source>
        <dbReference type="Proteomes" id="UP000241085"/>
    </source>
</evidence>
<dbReference type="AlphaFoldDB" id="A0A2T4USB8"/>
<evidence type="ECO:0000313" key="2">
    <source>
        <dbReference type="EMBL" id="PTL72429.1"/>
    </source>
</evidence>
<keyword evidence="1" id="KW-0812">Transmembrane</keyword>
<comment type="caution">
    <text evidence="2">The sequence shown here is derived from an EMBL/GenBank/DDBJ whole genome shotgun (WGS) entry which is preliminary data.</text>
</comment>
<protein>
    <submittedName>
        <fullName evidence="2">Uncharacterized protein</fullName>
    </submittedName>
</protein>
<evidence type="ECO:0000256" key="1">
    <source>
        <dbReference type="SAM" id="Phobius"/>
    </source>
</evidence>
<gene>
    <name evidence="2" type="ORF">C1I63_05910</name>
</gene>
<keyword evidence="1" id="KW-0472">Membrane</keyword>